<dbReference type="SUPFAM" id="SSF54534">
    <property type="entry name" value="FKBP-like"/>
    <property type="match status" value="1"/>
</dbReference>
<reference evidence="11 12" key="1">
    <citation type="journal article" date="2014" name="Genome Announc.">
        <title>Complete Genome Sequence of Hyphomicrobium nitrativorans Strain NL23, a Denitrifying Bacterium Isolated from Biofilm of a Methanol-Fed Denitrification System Treating Seawater at the Montreal Biodome.</title>
        <authorList>
            <person name="Martineau C."/>
            <person name="Villeneuve C."/>
            <person name="Mauffrey F."/>
            <person name="Villemur R."/>
        </authorList>
    </citation>
    <scope>NUCLEOTIDE SEQUENCE [LARGE SCALE GENOMIC DNA]</scope>
    <source>
        <strain evidence="11">NL23</strain>
    </source>
</reference>
<evidence type="ECO:0000313" key="12">
    <source>
        <dbReference type="Proteomes" id="UP000018542"/>
    </source>
</evidence>
<proteinExistence type="inferred from homology"/>
<evidence type="ECO:0000256" key="5">
    <source>
        <dbReference type="ARBA" id="ARBA00023110"/>
    </source>
</evidence>
<dbReference type="InterPro" id="IPR023058">
    <property type="entry name" value="PPIase_PpiC_CS"/>
</dbReference>
<gene>
    <name evidence="11" type="ORF">W911_05395</name>
</gene>
<evidence type="ECO:0000259" key="10">
    <source>
        <dbReference type="PROSITE" id="PS50198"/>
    </source>
</evidence>
<dbReference type="AlphaFoldDB" id="V5SAW4"/>
<dbReference type="PANTHER" id="PTHR47245">
    <property type="entry name" value="PEPTIDYLPROLYL ISOMERASE"/>
    <property type="match status" value="1"/>
</dbReference>
<keyword evidence="12" id="KW-1185">Reference proteome</keyword>
<feature type="compositionally biased region" description="Low complexity" evidence="9">
    <location>
        <begin position="328"/>
        <end position="339"/>
    </location>
</feature>
<keyword evidence="8 11" id="KW-0413">Isomerase</keyword>
<sequence>MDAAISNYSHPFRLGRRFLAVTDVFRASIRQEPNPVKLSHAARFAVVPALVLLGALAQAGSAHAEDKVLAKINGVEIRESDLALAEAEVGAEVANIPAANRRRLLLEFLIEMQLYSNAADGEKLTSGPEFERRLAYWNTRAKRDAYYEKAVKEAIGEGVVRALYDEKVKELTPEEEVEASHILVETEEQAKALADQARDGGDFAKLAAEHSKDPGSKANGGKLGYFGKGQMVKEFDEAAFSLEKGEISKPVKSQFGWHVIKVEDRRMKPVPTFEEVKGQISHAMEQQKGQQVSKELRDKATVEYVDSEIREQVEKEVAAQAARQQMFDQQMNEQLQKQQDQQKLENEAK</sequence>
<evidence type="ECO:0000256" key="6">
    <source>
        <dbReference type="ARBA" id="ARBA00030642"/>
    </source>
</evidence>
<comment type="similarity">
    <text evidence="2">Belongs to the PpiC/parvulin rotamase family.</text>
</comment>
<dbReference type="Gene3D" id="3.10.50.40">
    <property type="match status" value="1"/>
</dbReference>
<keyword evidence="5 8" id="KW-0697">Rotamase</keyword>
<comment type="catalytic activity">
    <reaction evidence="1">
        <text>[protein]-peptidylproline (omega=180) = [protein]-peptidylproline (omega=0)</text>
        <dbReference type="Rhea" id="RHEA:16237"/>
        <dbReference type="Rhea" id="RHEA-COMP:10747"/>
        <dbReference type="Rhea" id="RHEA-COMP:10748"/>
        <dbReference type="ChEBI" id="CHEBI:83833"/>
        <dbReference type="ChEBI" id="CHEBI:83834"/>
        <dbReference type="EC" id="5.2.1.8"/>
    </reaction>
</comment>
<dbReference type="PROSITE" id="PS50198">
    <property type="entry name" value="PPIC_PPIASE_2"/>
    <property type="match status" value="1"/>
</dbReference>
<organism evidence="11 12">
    <name type="scientific">Hyphomicrobium nitrativorans NL23</name>
    <dbReference type="NCBI Taxonomy" id="1029756"/>
    <lineage>
        <taxon>Bacteria</taxon>
        <taxon>Pseudomonadati</taxon>
        <taxon>Pseudomonadota</taxon>
        <taxon>Alphaproteobacteria</taxon>
        <taxon>Hyphomicrobiales</taxon>
        <taxon>Hyphomicrobiaceae</taxon>
        <taxon>Hyphomicrobium</taxon>
    </lineage>
</organism>
<dbReference type="Proteomes" id="UP000018542">
    <property type="component" value="Chromosome"/>
</dbReference>
<dbReference type="Pfam" id="PF13616">
    <property type="entry name" value="Rotamase_3"/>
    <property type="match status" value="1"/>
</dbReference>
<dbReference type="EC" id="5.2.1.8" evidence="3"/>
<dbReference type="OrthoDB" id="14196at2"/>
<dbReference type="KEGG" id="hni:W911_05395"/>
<dbReference type="InterPro" id="IPR027304">
    <property type="entry name" value="Trigger_fact/SurA_dom_sf"/>
</dbReference>
<accession>V5SAW4</accession>
<dbReference type="InterPro" id="IPR000297">
    <property type="entry name" value="PPIase_PpiC"/>
</dbReference>
<evidence type="ECO:0000313" key="11">
    <source>
        <dbReference type="EMBL" id="AHB47951.1"/>
    </source>
</evidence>
<dbReference type="STRING" id="1029756.W911_05395"/>
<dbReference type="PROSITE" id="PS01096">
    <property type="entry name" value="PPIC_PPIASE_1"/>
    <property type="match status" value="1"/>
</dbReference>
<evidence type="ECO:0000256" key="3">
    <source>
        <dbReference type="ARBA" id="ARBA00013194"/>
    </source>
</evidence>
<evidence type="ECO:0000256" key="4">
    <source>
        <dbReference type="ARBA" id="ARBA00018370"/>
    </source>
</evidence>
<evidence type="ECO:0000256" key="8">
    <source>
        <dbReference type="PROSITE-ProRule" id="PRU00278"/>
    </source>
</evidence>
<evidence type="ECO:0000256" key="1">
    <source>
        <dbReference type="ARBA" id="ARBA00000971"/>
    </source>
</evidence>
<dbReference type="HOGENOM" id="CLU_034646_1_0_5"/>
<evidence type="ECO:0000256" key="2">
    <source>
        <dbReference type="ARBA" id="ARBA00007656"/>
    </source>
</evidence>
<dbReference type="InterPro" id="IPR046357">
    <property type="entry name" value="PPIase_dom_sf"/>
</dbReference>
<name>V5SAW4_9HYPH</name>
<dbReference type="GO" id="GO:0003755">
    <property type="term" value="F:peptidyl-prolyl cis-trans isomerase activity"/>
    <property type="evidence" value="ECO:0007669"/>
    <property type="project" value="UniProtKB-KW"/>
</dbReference>
<evidence type="ECO:0000256" key="7">
    <source>
        <dbReference type="ARBA" id="ARBA00031484"/>
    </source>
</evidence>
<protein>
    <recommendedName>
        <fullName evidence="4">Parvulin-like PPIase</fullName>
        <ecNumber evidence="3">5.2.1.8</ecNumber>
    </recommendedName>
    <alternativeName>
        <fullName evidence="6">Peptidyl-prolyl cis-trans isomerase plp</fullName>
    </alternativeName>
    <alternativeName>
        <fullName evidence="7">Rotamase plp</fullName>
    </alternativeName>
</protein>
<dbReference type="InterPro" id="IPR050245">
    <property type="entry name" value="PrsA_foldase"/>
</dbReference>
<feature type="compositionally biased region" description="Basic and acidic residues" evidence="9">
    <location>
        <begin position="340"/>
        <end position="349"/>
    </location>
</feature>
<dbReference type="PANTHER" id="PTHR47245:SF2">
    <property type="entry name" value="PEPTIDYL-PROLYL CIS-TRANS ISOMERASE HP_0175-RELATED"/>
    <property type="match status" value="1"/>
</dbReference>
<evidence type="ECO:0000256" key="9">
    <source>
        <dbReference type="SAM" id="MobiDB-lite"/>
    </source>
</evidence>
<feature type="region of interest" description="Disordered" evidence="9">
    <location>
        <begin position="328"/>
        <end position="349"/>
    </location>
</feature>
<dbReference type="PATRIC" id="fig|1029756.8.peg.1136"/>
<dbReference type="SUPFAM" id="SSF109998">
    <property type="entry name" value="Triger factor/SurA peptide-binding domain-like"/>
    <property type="match status" value="1"/>
</dbReference>
<dbReference type="EMBL" id="CP006912">
    <property type="protein sequence ID" value="AHB47951.1"/>
    <property type="molecule type" value="Genomic_DNA"/>
</dbReference>
<feature type="domain" description="PpiC" evidence="10">
    <location>
        <begin position="174"/>
        <end position="264"/>
    </location>
</feature>